<accession>A0A222YY74</accession>
<evidence type="ECO:0000313" key="2">
    <source>
        <dbReference type="Proteomes" id="UP000224104"/>
    </source>
</evidence>
<gene>
    <name evidence="1" type="ORF">SEA_AVOCADO_41</name>
</gene>
<keyword evidence="2" id="KW-1185">Reference proteome</keyword>
<name>A0A222YY74_9CAUD</name>
<proteinExistence type="predicted"/>
<reference evidence="1 2" key="1">
    <citation type="submission" date="2017-05" db="EMBL/GenBank/DDBJ databases">
        <authorList>
            <person name="Butela K.A."/>
            <person name="Hudson L."/>
            <person name="Clayton A.L."/>
            <person name="Cole J.H."/>
            <person name="Evancho G.L."/>
            <person name="Galassi L.C."/>
            <person name="Harvey A.K."/>
            <person name="Haubrick H.C."/>
            <person name="Henry M."/>
            <person name="Heslop K.L."/>
            <person name="Hughes P.M."/>
            <person name="Iezzi J."/>
            <person name="Jones J.C."/>
            <person name="Kolawole F.O."/>
            <person name="Loucks E.J."/>
            <person name="McCready J.R."/>
            <person name="McGowan S.M."/>
            <person name="Minear S.E."/>
            <person name="Poole Y.A."/>
            <person name="Reese R.J."/>
            <person name="Romagnoli K.M."/>
            <person name="Schell I.N."/>
            <person name="Sudadi S."/>
            <person name="Sutherin B.R."/>
            <person name="Edgington N.P."/>
            <person name="Garlena R.A."/>
            <person name="Russell D.A."/>
            <person name="Pope W.H."/>
            <person name="Jacobs-Sera D."/>
            <person name="Hendrix R.W."/>
            <person name="Hatfull G.F."/>
        </authorList>
    </citation>
    <scope>NUCLEOTIDE SEQUENCE [LARGE SCALE GENOMIC DNA]</scope>
</reference>
<evidence type="ECO:0000313" key="1">
    <source>
        <dbReference type="EMBL" id="ASR77242.1"/>
    </source>
</evidence>
<protein>
    <submittedName>
        <fullName evidence="1">Uncharacterized protein</fullName>
    </submittedName>
</protein>
<dbReference type="EMBL" id="MF141540">
    <property type="protein sequence ID" value="ASR77242.1"/>
    <property type="molecule type" value="Genomic_DNA"/>
</dbReference>
<organism evidence="1 2">
    <name type="scientific">Mycobacterium phage Avocado</name>
    <dbReference type="NCBI Taxonomy" id="2024302"/>
    <lineage>
        <taxon>Viruses</taxon>
        <taxon>Duplodnaviria</taxon>
        <taxon>Heunggongvirae</taxon>
        <taxon>Uroviricota</taxon>
        <taxon>Caudoviricetes</taxon>
        <taxon>Gclasvirinae</taxon>
        <taxon>Avocadovirus</taxon>
        <taxon>Avocadovirus avocado</taxon>
    </lineage>
</organism>
<sequence length="51" mass="5306">MKIGMDDETAQRVDDLTAALDASANAQTRLAGAIEAQTKLLARSAQFGGGR</sequence>
<dbReference type="Proteomes" id="UP000224104">
    <property type="component" value="Genome"/>
</dbReference>